<evidence type="ECO:0000313" key="1">
    <source>
        <dbReference type="EMBL" id="OCC14789.1"/>
    </source>
</evidence>
<evidence type="ECO:0000313" key="2">
    <source>
        <dbReference type="Proteomes" id="UP000093080"/>
    </source>
</evidence>
<accession>A0A1B9F4B2</accession>
<dbReference type="EMBL" id="MAGO01000009">
    <property type="protein sequence ID" value="OCC14789.1"/>
    <property type="molecule type" value="Genomic_DNA"/>
</dbReference>
<protein>
    <submittedName>
        <fullName evidence="1">Uncharacterized protein</fullName>
    </submittedName>
</protein>
<sequence length="63" mass="7283">MKGSESGFQVKKNQKIYWGLLLRKQGQKMAGKTRQMFLGGIPRLPNWQAQVGKMRMGFRRLDA</sequence>
<comment type="caution">
    <text evidence="1">The sequence shown here is derived from an EMBL/GenBank/DDBJ whole genome shotgun (WGS) entry which is preliminary data.</text>
</comment>
<organism evidence="1 2">
    <name type="scientific">Dissulfuribacter thermophilus</name>
    <dbReference type="NCBI Taxonomy" id="1156395"/>
    <lineage>
        <taxon>Bacteria</taxon>
        <taxon>Pseudomonadati</taxon>
        <taxon>Thermodesulfobacteriota</taxon>
        <taxon>Dissulfuribacteria</taxon>
        <taxon>Dissulfuribacterales</taxon>
        <taxon>Dissulfuribacteraceae</taxon>
        <taxon>Dissulfuribacter</taxon>
    </lineage>
</organism>
<proteinExistence type="predicted"/>
<name>A0A1B9F4B2_9BACT</name>
<dbReference type="AlphaFoldDB" id="A0A1B9F4B2"/>
<keyword evidence="2" id="KW-1185">Reference proteome</keyword>
<gene>
    <name evidence="1" type="ORF">DBT_1849</name>
</gene>
<reference evidence="1 2" key="1">
    <citation type="submission" date="2016-06" db="EMBL/GenBank/DDBJ databases">
        <title>Respiratory ammonification of nitrate coupled to the oxidation of elemental sulfur in deep-sea autotrophic thermophilic bacteria.</title>
        <authorList>
            <person name="Slobodkina G.B."/>
            <person name="Mardanov A.V."/>
            <person name="Ravin N.V."/>
            <person name="Frolova A.A."/>
            <person name="Viryasiv M.B."/>
            <person name="Chernyh N.A."/>
            <person name="Bonch-Osmolovskaya E.A."/>
            <person name="Slobodkin A.I."/>
        </authorList>
    </citation>
    <scope>NUCLEOTIDE SEQUENCE [LARGE SCALE GENOMIC DNA]</scope>
    <source>
        <strain evidence="1 2">S69</strain>
    </source>
</reference>
<dbReference type="Proteomes" id="UP000093080">
    <property type="component" value="Unassembled WGS sequence"/>
</dbReference>